<dbReference type="SUPFAM" id="SSF55048">
    <property type="entry name" value="Probable ACP-binding domain of malonyl-CoA ACP transacylase"/>
    <property type="match status" value="1"/>
</dbReference>
<dbReference type="Pfam" id="PF00698">
    <property type="entry name" value="Acyl_transf_1"/>
    <property type="match status" value="1"/>
</dbReference>
<keyword evidence="2 4" id="KW-0012">Acyltransferase</keyword>
<reference evidence="7" key="1">
    <citation type="submission" date="2023-07" db="EMBL/GenBank/DDBJ databases">
        <authorList>
            <person name="Ivanov I."/>
            <person name="Teneva D."/>
            <person name="Stoikov I."/>
        </authorList>
    </citation>
    <scope>NUCLEOTIDE SEQUENCE</scope>
    <source>
        <strain evidence="7">4475</strain>
    </source>
</reference>
<organism evidence="7 8">
    <name type="scientific">Brevibacillus aydinogluensis</name>
    <dbReference type="NCBI Taxonomy" id="927786"/>
    <lineage>
        <taxon>Bacteria</taxon>
        <taxon>Bacillati</taxon>
        <taxon>Bacillota</taxon>
        <taxon>Bacilli</taxon>
        <taxon>Bacillales</taxon>
        <taxon>Paenibacillaceae</taxon>
        <taxon>Brevibacillus</taxon>
    </lineage>
</organism>
<dbReference type="GO" id="GO:0005829">
    <property type="term" value="C:cytosol"/>
    <property type="evidence" value="ECO:0007669"/>
    <property type="project" value="TreeGrafter"/>
</dbReference>
<dbReference type="InterPro" id="IPR014043">
    <property type="entry name" value="Acyl_transferase_dom"/>
</dbReference>
<dbReference type="GO" id="GO:0006633">
    <property type="term" value="P:fatty acid biosynthetic process"/>
    <property type="evidence" value="ECO:0007669"/>
    <property type="project" value="TreeGrafter"/>
</dbReference>
<evidence type="ECO:0000256" key="5">
    <source>
        <dbReference type="PIRSR" id="PIRSR000446-1"/>
    </source>
</evidence>
<feature type="domain" description="Malonyl-CoA:ACP transacylase (MAT)" evidence="6">
    <location>
        <begin position="7"/>
        <end position="303"/>
    </location>
</feature>
<evidence type="ECO:0000256" key="2">
    <source>
        <dbReference type="ARBA" id="ARBA00023315"/>
    </source>
</evidence>
<dbReference type="PIRSF" id="PIRSF000446">
    <property type="entry name" value="Mct"/>
    <property type="match status" value="1"/>
</dbReference>
<dbReference type="PANTHER" id="PTHR42681">
    <property type="entry name" value="MALONYL-COA-ACYL CARRIER PROTEIN TRANSACYLASE, MITOCHONDRIAL"/>
    <property type="match status" value="1"/>
</dbReference>
<evidence type="ECO:0000256" key="4">
    <source>
        <dbReference type="PIRNR" id="PIRNR000446"/>
    </source>
</evidence>
<dbReference type="Proteomes" id="UP001189619">
    <property type="component" value="Chromosome"/>
</dbReference>
<dbReference type="AlphaFoldDB" id="A0AA48M6J7"/>
<keyword evidence="8" id="KW-1185">Reference proteome</keyword>
<dbReference type="RefSeq" id="WP_304415331.1">
    <property type="nucleotide sequence ID" value="NZ_OY569118.1"/>
</dbReference>
<gene>
    <name evidence="7" type="primary">fabD</name>
    <name evidence="7" type="ORF">BSPP4475_07595</name>
</gene>
<dbReference type="InterPro" id="IPR024925">
    <property type="entry name" value="Malonyl_CoA-ACP_transAc"/>
</dbReference>
<dbReference type="Gene3D" id="3.30.70.250">
    <property type="entry name" value="Malonyl-CoA ACP transacylase, ACP-binding"/>
    <property type="match status" value="1"/>
</dbReference>
<evidence type="ECO:0000259" key="6">
    <source>
        <dbReference type="SMART" id="SM00827"/>
    </source>
</evidence>
<comment type="catalytic activity">
    <reaction evidence="3 4">
        <text>holo-[ACP] + malonyl-CoA = malonyl-[ACP] + CoA</text>
        <dbReference type="Rhea" id="RHEA:41792"/>
        <dbReference type="Rhea" id="RHEA-COMP:9623"/>
        <dbReference type="Rhea" id="RHEA-COMP:9685"/>
        <dbReference type="ChEBI" id="CHEBI:57287"/>
        <dbReference type="ChEBI" id="CHEBI:57384"/>
        <dbReference type="ChEBI" id="CHEBI:64479"/>
        <dbReference type="ChEBI" id="CHEBI:78449"/>
        <dbReference type="EC" id="2.3.1.39"/>
    </reaction>
</comment>
<proteinExistence type="inferred from homology"/>
<dbReference type="Gene3D" id="3.40.366.10">
    <property type="entry name" value="Malonyl-Coenzyme A Acyl Carrier Protein, domain 2"/>
    <property type="match status" value="1"/>
</dbReference>
<dbReference type="PANTHER" id="PTHR42681:SF1">
    <property type="entry name" value="MALONYL-COA-ACYL CARRIER PROTEIN TRANSACYLASE, MITOCHONDRIAL"/>
    <property type="match status" value="1"/>
</dbReference>
<comment type="similarity">
    <text evidence="4">Belongs to the fabD family.</text>
</comment>
<keyword evidence="1 4" id="KW-0808">Transferase</keyword>
<protein>
    <recommendedName>
        <fullName evidence="4">Malonyl CoA-acyl carrier protein transacylase</fullName>
        <ecNumber evidence="4">2.3.1.39</ecNumber>
    </recommendedName>
</protein>
<dbReference type="SMART" id="SM00827">
    <property type="entry name" value="PKS_AT"/>
    <property type="match status" value="1"/>
</dbReference>
<evidence type="ECO:0000256" key="1">
    <source>
        <dbReference type="ARBA" id="ARBA00022679"/>
    </source>
</evidence>
<dbReference type="FunFam" id="3.30.70.250:FF:000001">
    <property type="entry name" value="Malonyl CoA-acyl carrier protein transacylase"/>
    <property type="match status" value="1"/>
</dbReference>
<dbReference type="KEGG" id="bayd:BSPP4475_07595"/>
<accession>A0AA48M6J7</accession>
<dbReference type="SUPFAM" id="SSF52151">
    <property type="entry name" value="FabD/lysophospholipase-like"/>
    <property type="match status" value="1"/>
</dbReference>
<dbReference type="EC" id="2.3.1.39" evidence="4"/>
<dbReference type="InterPro" id="IPR050858">
    <property type="entry name" value="Mal-CoA-ACP_Trans/PKS_FabD"/>
</dbReference>
<dbReference type="EMBL" id="OY569118">
    <property type="protein sequence ID" value="CAJ1002172.1"/>
    <property type="molecule type" value="Genomic_DNA"/>
</dbReference>
<feature type="active site" evidence="5">
    <location>
        <position position="203"/>
    </location>
</feature>
<dbReference type="NCBIfam" id="TIGR00128">
    <property type="entry name" value="fabD"/>
    <property type="match status" value="1"/>
</dbReference>
<evidence type="ECO:0000313" key="8">
    <source>
        <dbReference type="Proteomes" id="UP001189619"/>
    </source>
</evidence>
<feature type="active site" evidence="5">
    <location>
        <position position="93"/>
    </location>
</feature>
<dbReference type="InterPro" id="IPR001227">
    <property type="entry name" value="Ac_transferase_dom_sf"/>
</dbReference>
<dbReference type="GO" id="GO:0004314">
    <property type="term" value="F:[acyl-carrier-protein] S-malonyltransferase activity"/>
    <property type="evidence" value="ECO:0007669"/>
    <property type="project" value="UniProtKB-EC"/>
</dbReference>
<dbReference type="InterPro" id="IPR016035">
    <property type="entry name" value="Acyl_Trfase/lysoPLipase"/>
</dbReference>
<dbReference type="InterPro" id="IPR004410">
    <property type="entry name" value="Malonyl_CoA-ACP_transAc_FabD"/>
</dbReference>
<sequence length="316" mass="32995">MSKVAFVFPGQGSQFVGMGRSLAEQSAAAREVFERADEALGFSLSSLCFEGPEEELRLTVNTQPAILTTSVAVLAALREQRPDVVPDYVAGHSLGEYSALVAAESMEFADAVKVVRARGQFMEEAVPAGQGAMAAVLGMDRQALQDVCETVTASGHPVQPANMNGPGQIVISGTAEGVRLAGEQAKAAGAKRVLPLNVSGPFHSSLMQPAAERLKGVLANIDVKDARVPVVANVSARPETAAAAIVDNLVKQVAAPVLWEDSVRWMAEQGVTTFVEIGPGKVLAGLIKKIAPTGTTIVSVQDMESLHELLNGGVLC</sequence>
<evidence type="ECO:0000313" key="7">
    <source>
        <dbReference type="EMBL" id="CAJ1002172.1"/>
    </source>
</evidence>
<name>A0AA48M6J7_9BACL</name>
<dbReference type="InterPro" id="IPR016036">
    <property type="entry name" value="Malonyl_transacylase_ACP-bd"/>
</dbReference>
<evidence type="ECO:0000256" key="3">
    <source>
        <dbReference type="ARBA" id="ARBA00048462"/>
    </source>
</evidence>